<organism evidence="1 2">
    <name type="scientific">Patella caerulea</name>
    <name type="common">Rayed Mediterranean limpet</name>
    <dbReference type="NCBI Taxonomy" id="87958"/>
    <lineage>
        <taxon>Eukaryota</taxon>
        <taxon>Metazoa</taxon>
        <taxon>Spiralia</taxon>
        <taxon>Lophotrochozoa</taxon>
        <taxon>Mollusca</taxon>
        <taxon>Gastropoda</taxon>
        <taxon>Patellogastropoda</taxon>
        <taxon>Patelloidea</taxon>
        <taxon>Patellidae</taxon>
        <taxon>Patella</taxon>
    </lineage>
</organism>
<sequence>MEKKGMFFTTLNISDGSDALSVLVNTLYNLLPHLRKFSEVKIPIPEFILENLISDRNELSQIYNQPEKSKHVHKQLNREILDSYCNKLYELALVPFMRLPRFQELRQAVEKFAESVG</sequence>
<proteinExistence type="predicted"/>
<dbReference type="EMBL" id="JAZGQO010000002">
    <property type="protein sequence ID" value="KAK6192562.1"/>
    <property type="molecule type" value="Genomic_DNA"/>
</dbReference>
<keyword evidence="2" id="KW-1185">Reference proteome</keyword>
<dbReference type="AlphaFoldDB" id="A0AAN8K971"/>
<dbReference type="Proteomes" id="UP001347796">
    <property type="component" value="Unassembled WGS sequence"/>
</dbReference>
<comment type="caution">
    <text evidence="1">The sequence shown here is derived from an EMBL/GenBank/DDBJ whole genome shotgun (WGS) entry which is preliminary data.</text>
</comment>
<accession>A0AAN8K971</accession>
<protein>
    <submittedName>
        <fullName evidence="1">Uncharacterized protein</fullName>
    </submittedName>
</protein>
<reference evidence="1 2" key="1">
    <citation type="submission" date="2024-01" db="EMBL/GenBank/DDBJ databases">
        <title>The genome of the rayed Mediterranean limpet Patella caerulea (Linnaeus, 1758).</title>
        <authorList>
            <person name="Anh-Thu Weber A."/>
            <person name="Halstead-Nussloch G."/>
        </authorList>
    </citation>
    <scope>NUCLEOTIDE SEQUENCE [LARGE SCALE GENOMIC DNA]</scope>
    <source>
        <strain evidence="1">AATW-2023a</strain>
        <tissue evidence="1">Whole specimen</tissue>
    </source>
</reference>
<name>A0AAN8K971_PATCE</name>
<evidence type="ECO:0000313" key="1">
    <source>
        <dbReference type="EMBL" id="KAK6192562.1"/>
    </source>
</evidence>
<gene>
    <name evidence="1" type="ORF">SNE40_004010</name>
</gene>
<evidence type="ECO:0000313" key="2">
    <source>
        <dbReference type="Proteomes" id="UP001347796"/>
    </source>
</evidence>